<organism evidence="1 2">
    <name type="scientific">Smallanthus sonchifolius</name>
    <dbReference type="NCBI Taxonomy" id="185202"/>
    <lineage>
        <taxon>Eukaryota</taxon>
        <taxon>Viridiplantae</taxon>
        <taxon>Streptophyta</taxon>
        <taxon>Embryophyta</taxon>
        <taxon>Tracheophyta</taxon>
        <taxon>Spermatophyta</taxon>
        <taxon>Magnoliopsida</taxon>
        <taxon>eudicotyledons</taxon>
        <taxon>Gunneridae</taxon>
        <taxon>Pentapetalae</taxon>
        <taxon>asterids</taxon>
        <taxon>campanulids</taxon>
        <taxon>Asterales</taxon>
        <taxon>Asteraceae</taxon>
        <taxon>Asteroideae</taxon>
        <taxon>Heliantheae alliance</taxon>
        <taxon>Millerieae</taxon>
        <taxon>Smallanthus</taxon>
    </lineage>
</organism>
<evidence type="ECO:0000313" key="1">
    <source>
        <dbReference type="EMBL" id="KAI3815892.1"/>
    </source>
</evidence>
<reference evidence="1 2" key="2">
    <citation type="journal article" date="2022" name="Mol. Ecol. Resour.">
        <title>The genomes of chicory, endive, great burdock and yacon provide insights into Asteraceae paleo-polyploidization history and plant inulin production.</title>
        <authorList>
            <person name="Fan W."/>
            <person name="Wang S."/>
            <person name="Wang H."/>
            <person name="Wang A."/>
            <person name="Jiang F."/>
            <person name="Liu H."/>
            <person name="Zhao H."/>
            <person name="Xu D."/>
            <person name="Zhang Y."/>
        </authorList>
    </citation>
    <scope>NUCLEOTIDE SEQUENCE [LARGE SCALE GENOMIC DNA]</scope>
    <source>
        <strain evidence="2">cv. Yunnan</strain>
        <tissue evidence="1">Leaves</tissue>
    </source>
</reference>
<name>A0ACB9J9F1_9ASTR</name>
<proteinExistence type="predicted"/>
<accession>A0ACB9J9F1</accession>
<dbReference type="EMBL" id="CM042022">
    <property type="protein sequence ID" value="KAI3815892.1"/>
    <property type="molecule type" value="Genomic_DNA"/>
</dbReference>
<gene>
    <name evidence="1" type="ORF">L1987_15575</name>
</gene>
<sequence length="73" mass="7466">MTTSLKSGPVISAGSRALGKTSALAKTSGKTPGKTMTEEAVEVGVDQAVGSIATKLYGTGGFIFWFNIVVLMV</sequence>
<reference evidence="2" key="1">
    <citation type="journal article" date="2022" name="Mol. Ecol. Resour.">
        <title>The genomes of chicory, endive, great burdock and yacon provide insights into Asteraceae palaeo-polyploidization history and plant inulin production.</title>
        <authorList>
            <person name="Fan W."/>
            <person name="Wang S."/>
            <person name="Wang H."/>
            <person name="Wang A."/>
            <person name="Jiang F."/>
            <person name="Liu H."/>
            <person name="Zhao H."/>
            <person name="Xu D."/>
            <person name="Zhang Y."/>
        </authorList>
    </citation>
    <scope>NUCLEOTIDE SEQUENCE [LARGE SCALE GENOMIC DNA]</scope>
    <source>
        <strain evidence="2">cv. Yunnan</strain>
    </source>
</reference>
<protein>
    <submittedName>
        <fullName evidence="1">Uncharacterized protein</fullName>
    </submittedName>
</protein>
<comment type="caution">
    <text evidence="1">The sequence shown here is derived from an EMBL/GenBank/DDBJ whole genome shotgun (WGS) entry which is preliminary data.</text>
</comment>
<dbReference type="Proteomes" id="UP001056120">
    <property type="component" value="Linkage Group LG05"/>
</dbReference>
<keyword evidence="2" id="KW-1185">Reference proteome</keyword>
<evidence type="ECO:0000313" key="2">
    <source>
        <dbReference type="Proteomes" id="UP001056120"/>
    </source>
</evidence>